<name>X1RG08_9ZZZZ</name>
<dbReference type="PANTHER" id="PTHR28055">
    <property type="entry name" value="ALTERED INHERITANCE OF MITOCHONDRIA PROTEIN 41, MITOCHONDRIAL"/>
    <property type="match status" value="1"/>
</dbReference>
<dbReference type="Gene3D" id="1.10.10.410">
    <property type="match status" value="1"/>
</dbReference>
<dbReference type="EMBL" id="BARW01004718">
    <property type="protein sequence ID" value="GAI65931.1"/>
    <property type="molecule type" value="Genomic_DNA"/>
</dbReference>
<dbReference type="InterPro" id="IPR023168">
    <property type="entry name" value="GatB_Yqey_C_2"/>
</dbReference>
<dbReference type="InterPro" id="IPR003789">
    <property type="entry name" value="Asn/Gln_tRNA_amidoTrase-B-like"/>
</dbReference>
<sequence length="150" mass="16832">MEVGLRQKLLDDLKQAMRGGDKVRRLVIRLVIAAIRNAEIARQATLDDTDILGLMAKEVRQRRESIEAFRQGNRHDLVAQEEAELTILNEYLPRQMTREEIIVAARQVIEGAEAQGPGDKGKVMPQLIAQLKGRADGREINAIVTELLTL</sequence>
<organism evidence="1">
    <name type="scientific">marine sediment metagenome</name>
    <dbReference type="NCBI Taxonomy" id="412755"/>
    <lineage>
        <taxon>unclassified sequences</taxon>
        <taxon>metagenomes</taxon>
        <taxon>ecological metagenomes</taxon>
    </lineage>
</organism>
<accession>X1RG08</accession>
<dbReference type="PANTHER" id="PTHR28055:SF1">
    <property type="entry name" value="ALTERED INHERITANCE OF MITOCHONDRIA PROTEIN 41, MITOCHONDRIAL"/>
    <property type="match status" value="1"/>
</dbReference>
<reference evidence="1" key="1">
    <citation type="journal article" date="2014" name="Front. Microbiol.">
        <title>High frequency of phylogenetically diverse reductive dehalogenase-homologous genes in deep subseafloor sedimentary metagenomes.</title>
        <authorList>
            <person name="Kawai M."/>
            <person name="Futagami T."/>
            <person name="Toyoda A."/>
            <person name="Takaki Y."/>
            <person name="Nishi S."/>
            <person name="Hori S."/>
            <person name="Arai W."/>
            <person name="Tsubouchi T."/>
            <person name="Morono Y."/>
            <person name="Uchiyama I."/>
            <person name="Ito T."/>
            <person name="Fujiyama A."/>
            <person name="Inagaki F."/>
            <person name="Takami H."/>
        </authorList>
    </citation>
    <scope>NUCLEOTIDE SEQUENCE</scope>
    <source>
        <strain evidence="1">Expedition CK06-06</strain>
    </source>
</reference>
<dbReference type="InterPro" id="IPR042184">
    <property type="entry name" value="YqeY/Aim41_N"/>
</dbReference>
<dbReference type="AlphaFoldDB" id="X1RG08"/>
<gene>
    <name evidence="1" type="ORF">S12H4_10824</name>
</gene>
<dbReference type="Gene3D" id="1.10.1510.10">
    <property type="entry name" value="Uncharacterised protein YqeY/AIM41 PF09424, N-terminal domain"/>
    <property type="match status" value="1"/>
</dbReference>
<dbReference type="Pfam" id="PF09424">
    <property type="entry name" value="YqeY"/>
    <property type="match status" value="1"/>
</dbReference>
<dbReference type="InterPro" id="IPR019004">
    <property type="entry name" value="YqeY/Aim41"/>
</dbReference>
<proteinExistence type="predicted"/>
<dbReference type="GO" id="GO:0016884">
    <property type="term" value="F:carbon-nitrogen ligase activity, with glutamine as amido-N-donor"/>
    <property type="evidence" value="ECO:0007669"/>
    <property type="project" value="InterPro"/>
</dbReference>
<protein>
    <recommendedName>
        <fullName evidence="2">GatB/YqeY domain-containing protein</fullName>
    </recommendedName>
</protein>
<comment type="caution">
    <text evidence="1">The sequence shown here is derived from an EMBL/GenBank/DDBJ whole genome shotgun (WGS) entry which is preliminary data.</text>
</comment>
<evidence type="ECO:0000313" key="1">
    <source>
        <dbReference type="EMBL" id="GAI65931.1"/>
    </source>
</evidence>
<dbReference type="SUPFAM" id="SSF89095">
    <property type="entry name" value="GatB/YqeY motif"/>
    <property type="match status" value="1"/>
</dbReference>
<evidence type="ECO:0008006" key="2">
    <source>
        <dbReference type="Google" id="ProtNLM"/>
    </source>
</evidence>